<comment type="catalytic activity">
    <reaction evidence="10 11">
        <text>L-threonyl-[protein] + FAD = FMN-L-threonyl-[protein] + AMP + H(+)</text>
        <dbReference type="Rhea" id="RHEA:36847"/>
        <dbReference type="Rhea" id="RHEA-COMP:11060"/>
        <dbReference type="Rhea" id="RHEA-COMP:11061"/>
        <dbReference type="ChEBI" id="CHEBI:15378"/>
        <dbReference type="ChEBI" id="CHEBI:30013"/>
        <dbReference type="ChEBI" id="CHEBI:57692"/>
        <dbReference type="ChEBI" id="CHEBI:74257"/>
        <dbReference type="ChEBI" id="CHEBI:456215"/>
        <dbReference type="EC" id="2.7.1.180"/>
    </reaction>
</comment>
<evidence type="ECO:0000313" key="13">
    <source>
        <dbReference type="Proteomes" id="UP001548590"/>
    </source>
</evidence>
<dbReference type="GO" id="GO:0016740">
    <property type="term" value="F:transferase activity"/>
    <property type="evidence" value="ECO:0007669"/>
    <property type="project" value="UniProtKB-KW"/>
</dbReference>
<dbReference type="PIRSF" id="PIRSF006268">
    <property type="entry name" value="ApbE"/>
    <property type="match status" value="1"/>
</dbReference>
<evidence type="ECO:0000256" key="6">
    <source>
        <dbReference type="ARBA" id="ARBA00022723"/>
    </source>
</evidence>
<evidence type="ECO:0000256" key="3">
    <source>
        <dbReference type="ARBA" id="ARBA00016337"/>
    </source>
</evidence>
<evidence type="ECO:0000256" key="8">
    <source>
        <dbReference type="ARBA" id="ARBA00022842"/>
    </source>
</evidence>
<dbReference type="EC" id="2.7.1.180" evidence="2 11"/>
<dbReference type="RefSeq" id="WP_345926753.1">
    <property type="nucleotide sequence ID" value="NZ_JBDIVF010000003.1"/>
</dbReference>
<accession>A0ABV2CL06</accession>
<evidence type="ECO:0000256" key="1">
    <source>
        <dbReference type="ARBA" id="ARBA00001946"/>
    </source>
</evidence>
<comment type="cofactor">
    <cofactor evidence="1">
        <name>Mg(2+)</name>
        <dbReference type="ChEBI" id="CHEBI:18420"/>
    </cofactor>
</comment>
<organism evidence="12 13">
    <name type="scientific">Uliginosibacterium paludis</name>
    <dbReference type="NCBI Taxonomy" id="1615952"/>
    <lineage>
        <taxon>Bacteria</taxon>
        <taxon>Pseudomonadati</taxon>
        <taxon>Pseudomonadota</taxon>
        <taxon>Betaproteobacteria</taxon>
        <taxon>Rhodocyclales</taxon>
        <taxon>Zoogloeaceae</taxon>
        <taxon>Uliginosibacterium</taxon>
    </lineage>
</organism>
<sequence>MSHDASSMRVLLPSRIQPPDLPAGAVVASFSGACMGTGWSVRCVSEDSLLSARARQEVPALLEQLEAQMSHFREHSDLRRFGRHAAGEWMQLPPAFASVMRAALEVAQASEGAFDPALGAEVDAWGFGSARHFSDPAFSPPAEGRRPPRAAWSALRLDEAGRLFQPGDVQLNLSAIAKGFAVDAVSALLSRLGLHNHLVEVGGELRGAGMKPDFQPWWVALELPARDCPLPATRIALHGLAVATSGDYRRRYHHDGRALQHTLDPATGAPLTHGTASVTVLHEQCMLADAWATALMVRGPDAGLTLAEEHKLCALIQWRNNKDEWVEAASSAFTALQQSS</sequence>
<comment type="caution">
    <text evidence="12">The sequence shown here is derived from an EMBL/GenBank/DDBJ whole genome shotgun (WGS) entry which is preliminary data.</text>
</comment>
<evidence type="ECO:0000256" key="10">
    <source>
        <dbReference type="ARBA" id="ARBA00048540"/>
    </source>
</evidence>
<evidence type="ECO:0000256" key="2">
    <source>
        <dbReference type="ARBA" id="ARBA00011955"/>
    </source>
</evidence>
<evidence type="ECO:0000313" key="12">
    <source>
        <dbReference type="EMBL" id="MET1488543.1"/>
    </source>
</evidence>
<dbReference type="InterPro" id="IPR024932">
    <property type="entry name" value="ApbE"/>
</dbReference>
<keyword evidence="5 11" id="KW-0808">Transferase</keyword>
<evidence type="ECO:0000256" key="7">
    <source>
        <dbReference type="ARBA" id="ARBA00022827"/>
    </source>
</evidence>
<keyword evidence="8 11" id="KW-0460">Magnesium</keyword>
<keyword evidence="4 11" id="KW-0285">Flavoprotein</keyword>
<keyword evidence="7 11" id="KW-0274">FAD</keyword>
<comment type="similarity">
    <text evidence="11">Belongs to the ApbE family.</text>
</comment>
<evidence type="ECO:0000256" key="4">
    <source>
        <dbReference type="ARBA" id="ARBA00022630"/>
    </source>
</evidence>
<dbReference type="PANTHER" id="PTHR30040:SF2">
    <property type="entry name" value="FAD:PROTEIN FMN TRANSFERASE"/>
    <property type="match status" value="1"/>
</dbReference>
<evidence type="ECO:0000256" key="5">
    <source>
        <dbReference type="ARBA" id="ARBA00022679"/>
    </source>
</evidence>
<dbReference type="Pfam" id="PF02424">
    <property type="entry name" value="ApbE"/>
    <property type="match status" value="1"/>
</dbReference>
<reference evidence="12 13" key="1">
    <citation type="submission" date="2024-07" db="EMBL/GenBank/DDBJ databases">
        <title>Uliginosibacterium paludis KCTC:42655.</title>
        <authorList>
            <person name="Kim M.K."/>
        </authorList>
    </citation>
    <scope>NUCLEOTIDE SEQUENCE [LARGE SCALE GENOMIC DNA]</scope>
    <source>
        <strain evidence="12 13">KCTC 42655</strain>
    </source>
</reference>
<evidence type="ECO:0000256" key="11">
    <source>
        <dbReference type="PIRNR" id="PIRNR006268"/>
    </source>
</evidence>
<keyword evidence="13" id="KW-1185">Reference proteome</keyword>
<gene>
    <name evidence="12" type="ORF">ABVT11_01790</name>
</gene>
<evidence type="ECO:0000256" key="9">
    <source>
        <dbReference type="ARBA" id="ARBA00031306"/>
    </source>
</evidence>
<dbReference type="EMBL" id="JBEWLZ010000001">
    <property type="protein sequence ID" value="MET1488543.1"/>
    <property type="molecule type" value="Genomic_DNA"/>
</dbReference>
<dbReference type="InterPro" id="IPR003374">
    <property type="entry name" value="ApbE-like_sf"/>
</dbReference>
<keyword evidence="6 11" id="KW-0479">Metal-binding</keyword>
<name>A0ABV2CL06_9RHOO</name>
<dbReference type="SUPFAM" id="SSF143631">
    <property type="entry name" value="ApbE-like"/>
    <property type="match status" value="1"/>
</dbReference>
<dbReference type="PANTHER" id="PTHR30040">
    <property type="entry name" value="THIAMINE BIOSYNTHESIS LIPOPROTEIN APBE"/>
    <property type="match status" value="1"/>
</dbReference>
<protein>
    <recommendedName>
        <fullName evidence="3 11">FAD:protein FMN transferase</fullName>
        <ecNumber evidence="2 11">2.7.1.180</ecNumber>
    </recommendedName>
    <alternativeName>
        <fullName evidence="9 11">Flavin transferase</fullName>
    </alternativeName>
</protein>
<dbReference type="Proteomes" id="UP001548590">
    <property type="component" value="Unassembled WGS sequence"/>
</dbReference>
<dbReference type="Gene3D" id="3.10.520.10">
    <property type="entry name" value="ApbE-like domains"/>
    <property type="match status" value="1"/>
</dbReference>
<proteinExistence type="inferred from homology"/>